<accession>B9Z446</accession>
<dbReference type="InterPro" id="IPR024311">
    <property type="entry name" value="Lipocalin-like"/>
</dbReference>
<name>B9Z446_9NEIS</name>
<reference evidence="3 4" key="1">
    <citation type="submission" date="2009-02" db="EMBL/GenBank/DDBJ databases">
        <title>Sequencing of the draft genome and assembly of Lutiella nitroferrum 2002.</title>
        <authorList>
            <consortium name="US DOE Joint Genome Institute (JGI-PGF)"/>
            <person name="Lucas S."/>
            <person name="Copeland A."/>
            <person name="Lapidus A."/>
            <person name="Glavina del Rio T."/>
            <person name="Tice H."/>
            <person name="Bruce D."/>
            <person name="Goodwin L."/>
            <person name="Pitluck S."/>
            <person name="Larimer F."/>
            <person name="Land M.L."/>
            <person name="Hauser L."/>
            <person name="Coates J.D."/>
        </authorList>
    </citation>
    <scope>NUCLEOTIDE SEQUENCE [LARGE SCALE GENOMIC DNA]</scope>
    <source>
        <strain evidence="3 4">2002</strain>
    </source>
</reference>
<protein>
    <recommendedName>
        <fullName evidence="2">Lipocalin-like domain-containing protein</fullName>
    </recommendedName>
</protein>
<keyword evidence="4" id="KW-1185">Reference proteome</keyword>
<dbReference type="RefSeq" id="WP_008954151.1">
    <property type="nucleotide sequence ID" value="NZ_ACIS01000005.1"/>
</dbReference>
<dbReference type="Proteomes" id="UP000003165">
    <property type="component" value="Unassembled WGS sequence"/>
</dbReference>
<evidence type="ECO:0000313" key="4">
    <source>
        <dbReference type="Proteomes" id="UP000003165"/>
    </source>
</evidence>
<evidence type="ECO:0000259" key="2">
    <source>
        <dbReference type="Pfam" id="PF13924"/>
    </source>
</evidence>
<organism evidence="3 4">
    <name type="scientific">Pseudogulbenkiania ferrooxidans 2002</name>
    <dbReference type="NCBI Taxonomy" id="279714"/>
    <lineage>
        <taxon>Bacteria</taxon>
        <taxon>Pseudomonadati</taxon>
        <taxon>Pseudomonadota</taxon>
        <taxon>Betaproteobacteria</taxon>
        <taxon>Neisseriales</taxon>
        <taxon>Chromobacteriaceae</taxon>
        <taxon>Pseudogulbenkiania</taxon>
    </lineage>
</organism>
<evidence type="ECO:0000256" key="1">
    <source>
        <dbReference type="SAM" id="SignalP"/>
    </source>
</evidence>
<proteinExistence type="predicted"/>
<feature type="chain" id="PRO_5002895645" description="Lipocalin-like domain-containing protein" evidence="1">
    <location>
        <begin position="26"/>
        <end position="171"/>
    </location>
</feature>
<dbReference type="eggNOG" id="ENOG5032S5F">
    <property type="taxonomic scope" value="Bacteria"/>
</dbReference>
<dbReference type="Pfam" id="PF13924">
    <property type="entry name" value="Lipocalin_5"/>
    <property type="match status" value="1"/>
</dbReference>
<dbReference type="EMBL" id="ACIS01000005">
    <property type="protein sequence ID" value="EEG08623.1"/>
    <property type="molecule type" value="Genomic_DNA"/>
</dbReference>
<feature type="signal peptide" evidence="1">
    <location>
        <begin position="1"/>
        <end position="25"/>
    </location>
</feature>
<evidence type="ECO:0000313" key="3">
    <source>
        <dbReference type="EMBL" id="EEG08623.1"/>
    </source>
</evidence>
<comment type="caution">
    <text evidence="3">The sequence shown here is derived from an EMBL/GenBank/DDBJ whole genome shotgun (WGS) entry which is preliminary data.</text>
</comment>
<gene>
    <name evidence="3" type="ORF">FuraDRAFT_2131</name>
</gene>
<feature type="domain" description="Lipocalin-like" evidence="2">
    <location>
        <begin position="37"/>
        <end position="155"/>
    </location>
</feature>
<keyword evidence="1" id="KW-0732">Signal</keyword>
<sequence precursor="true">MHRFSTRVRAAMALLVLGMALPWSATMAQPALKDQIVGTWSYVSVDLIRSDGTRIPLFGPNPQGQANFDSNGRYILMTARAGQAKFVSASRMEGTPEENKAVVLGSIAHFGRYTVDEANRTITFHIETSTFPNWNGTEQKRPFTVTGDKLTWQTPASTGDGIAEVVLKRAK</sequence>
<dbReference type="AlphaFoldDB" id="B9Z446"/>